<dbReference type="InterPro" id="IPR007422">
    <property type="entry name" value="Peptidase_Prp"/>
</dbReference>
<protein>
    <recommendedName>
        <fullName evidence="6">Ribosomal processing cysteine protease Prp</fullName>
    </recommendedName>
</protein>
<dbReference type="Gene3D" id="3.30.70.1490">
    <property type="entry name" value="Cysteine protease Prp"/>
    <property type="match status" value="1"/>
</dbReference>
<evidence type="ECO:0000313" key="7">
    <source>
        <dbReference type="EMBL" id="ATZ16551.1"/>
    </source>
</evidence>
<evidence type="ECO:0000313" key="8">
    <source>
        <dbReference type="Proteomes" id="UP000232222"/>
    </source>
</evidence>
<keyword evidence="1" id="KW-0690">Ribosome biogenesis</keyword>
<evidence type="ECO:0000256" key="6">
    <source>
        <dbReference type="ARBA" id="ARBA00044538"/>
    </source>
</evidence>
<dbReference type="PANTHER" id="PTHR39178:SF1">
    <property type="entry name" value="RIBOSOMAL-PROCESSING CYSTEINE PROTEASE PRP"/>
    <property type="match status" value="1"/>
</dbReference>
<dbReference type="EMBL" id="CP024962">
    <property type="protein sequence ID" value="ATZ16551.1"/>
    <property type="molecule type" value="Genomic_DNA"/>
</dbReference>
<comment type="similarity">
    <text evidence="5">Belongs to the Prp family.</text>
</comment>
<keyword evidence="4" id="KW-0788">Thiol protease</keyword>
<dbReference type="AlphaFoldDB" id="A0A2K8NUW2"/>
<evidence type="ECO:0000256" key="1">
    <source>
        <dbReference type="ARBA" id="ARBA00022517"/>
    </source>
</evidence>
<keyword evidence="3" id="KW-0378">Hydrolase</keyword>
<evidence type="ECO:0000256" key="4">
    <source>
        <dbReference type="ARBA" id="ARBA00022807"/>
    </source>
</evidence>
<dbReference type="GO" id="GO:0042254">
    <property type="term" value="P:ribosome biogenesis"/>
    <property type="evidence" value="ECO:0007669"/>
    <property type="project" value="UniProtKB-KW"/>
</dbReference>
<dbReference type="SUPFAM" id="SSF118010">
    <property type="entry name" value="TM1457-like"/>
    <property type="match status" value="1"/>
</dbReference>
<reference evidence="7 8" key="1">
    <citation type="submission" date="2017-11" db="EMBL/GenBank/DDBJ databases">
        <title>Genome sequence of Entomoplasma freundtii BARC 318 (ATCC 51999).</title>
        <authorList>
            <person name="Lo W.-S."/>
            <person name="Gasparich G.E."/>
            <person name="Kuo C.-H."/>
        </authorList>
    </citation>
    <scope>NUCLEOTIDE SEQUENCE [LARGE SCALE GENOMIC DNA]</scope>
    <source>
        <strain evidence="7 8">BARC 318</strain>
    </source>
</reference>
<evidence type="ECO:0000256" key="3">
    <source>
        <dbReference type="ARBA" id="ARBA00022801"/>
    </source>
</evidence>
<name>A0A2K8NUW2_9MOLU</name>
<dbReference type="KEGG" id="efr:EFREU_v1c05300"/>
<evidence type="ECO:0000256" key="5">
    <source>
        <dbReference type="ARBA" id="ARBA00044503"/>
    </source>
</evidence>
<dbReference type="InterPro" id="IPR036764">
    <property type="entry name" value="Peptidase_Prp_sf"/>
</dbReference>
<keyword evidence="2" id="KW-0645">Protease</keyword>
<dbReference type="RefSeq" id="WP_100609582.1">
    <property type="nucleotide sequence ID" value="NZ_CP024962.1"/>
</dbReference>
<evidence type="ECO:0000256" key="2">
    <source>
        <dbReference type="ARBA" id="ARBA00022670"/>
    </source>
</evidence>
<keyword evidence="8" id="KW-1185">Reference proteome</keyword>
<dbReference type="Proteomes" id="UP000232222">
    <property type="component" value="Chromosome"/>
</dbReference>
<gene>
    <name evidence="7" type="ORF">EFREU_v1c05300</name>
</gene>
<dbReference type="CDD" id="cd16332">
    <property type="entry name" value="Prp-like"/>
    <property type="match status" value="1"/>
</dbReference>
<proteinExistence type="inferred from homology"/>
<dbReference type="GO" id="GO:0006508">
    <property type="term" value="P:proteolysis"/>
    <property type="evidence" value="ECO:0007669"/>
    <property type="project" value="UniProtKB-KW"/>
</dbReference>
<dbReference type="Pfam" id="PF04327">
    <property type="entry name" value="Peptidase_Prp"/>
    <property type="match status" value="1"/>
</dbReference>
<dbReference type="OrthoDB" id="48998at2"/>
<dbReference type="PANTHER" id="PTHR39178">
    <property type="entry name" value="HYPOTHETICAL RIBOSOME-ASSOCIATED PROTEIN"/>
    <property type="match status" value="1"/>
</dbReference>
<accession>A0A2K8NUW2</accession>
<organism evidence="7 8">
    <name type="scientific">Entomoplasma freundtii</name>
    <dbReference type="NCBI Taxonomy" id="74700"/>
    <lineage>
        <taxon>Bacteria</taxon>
        <taxon>Bacillati</taxon>
        <taxon>Mycoplasmatota</taxon>
        <taxon>Mollicutes</taxon>
        <taxon>Entomoplasmatales</taxon>
        <taxon>Entomoplasmataceae</taxon>
        <taxon>Entomoplasma</taxon>
    </lineage>
</organism>
<sequence length="103" mass="11123">MVKIEITKQNTTYRKLTMQGHAGAGPNGSDLVCAALSGIISGALNAFHQKDANAFDFQVTSNQVVIVVIHPNAETNLLMEMLAIQLITIANEYPKNVKIKEVG</sequence>
<dbReference type="GO" id="GO:0008234">
    <property type="term" value="F:cysteine-type peptidase activity"/>
    <property type="evidence" value="ECO:0007669"/>
    <property type="project" value="UniProtKB-KW"/>
</dbReference>